<dbReference type="PROSITE" id="PS00108">
    <property type="entry name" value="PROTEIN_KINASE_ST"/>
    <property type="match status" value="1"/>
</dbReference>
<dbReference type="Gene3D" id="1.10.510.10">
    <property type="entry name" value="Transferase(Phosphotransferase) domain 1"/>
    <property type="match status" value="1"/>
</dbReference>
<name>X1AJV0_9ZZZZ</name>
<keyword evidence="2" id="KW-0808">Transferase</keyword>
<dbReference type="InterPro" id="IPR017441">
    <property type="entry name" value="Protein_kinase_ATP_BS"/>
</dbReference>
<dbReference type="GO" id="GO:0004674">
    <property type="term" value="F:protein serine/threonine kinase activity"/>
    <property type="evidence" value="ECO:0007669"/>
    <property type="project" value="UniProtKB-KW"/>
</dbReference>
<dbReference type="PIRSF" id="PIRSF000654">
    <property type="entry name" value="Integrin-linked_kinase"/>
    <property type="match status" value="1"/>
</dbReference>
<dbReference type="PANTHER" id="PTHR43289">
    <property type="entry name" value="MITOGEN-ACTIVATED PROTEIN KINASE KINASE KINASE 20-RELATED"/>
    <property type="match status" value="1"/>
</dbReference>
<sequence length="230" mass="25530">MSDYGLIGKVIGDRYRIDDLLGQGGMSAVYKAFDPNLKRVVAVKVIHPHLADDPKFLMRFEDEAAAVAQLRHPNIVQVFDFDHDENLYYMVQEFVPGETLQELLRRLSKSGELMPLSEAIQHTIDLCDATGYAHKRGMIHRDIKPANIILNVNGSAILMDFGIVKITGGVEHTATGAVVGTALYMPPELIRGEVPDSRADIYSLGVTLFEMISGRPPFEADSAMSLMKEW</sequence>
<dbReference type="InterPro" id="IPR008271">
    <property type="entry name" value="Ser/Thr_kinase_AS"/>
</dbReference>
<organism evidence="7">
    <name type="scientific">marine sediment metagenome</name>
    <dbReference type="NCBI Taxonomy" id="412755"/>
    <lineage>
        <taxon>unclassified sequences</taxon>
        <taxon>metagenomes</taxon>
        <taxon>ecological metagenomes</taxon>
    </lineage>
</organism>
<evidence type="ECO:0000259" key="6">
    <source>
        <dbReference type="PROSITE" id="PS50011"/>
    </source>
</evidence>
<dbReference type="Pfam" id="PF00069">
    <property type="entry name" value="Pkinase"/>
    <property type="match status" value="1"/>
</dbReference>
<evidence type="ECO:0000256" key="1">
    <source>
        <dbReference type="ARBA" id="ARBA00022527"/>
    </source>
</evidence>
<dbReference type="SUPFAM" id="SSF56112">
    <property type="entry name" value="Protein kinase-like (PK-like)"/>
    <property type="match status" value="1"/>
</dbReference>
<evidence type="ECO:0000256" key="2">
    <source>
        <dbReference type="ARBA" id="ARBA00022679"/>
    </source>
</evidence>
<dbReference type="SMART" id="SM00220">
    <property type="entry name" value="S_TKc"/>
    <property type="match status" value="1"/>
</dbReference>
<dbReference type="AlphaFoldDB" id="X1AJV0"/>
<proteinExistence type="predicted"/>
<accession>X1AJV0</accession>
<dbReference type="PANTHER" id="PTHR43289:SF6">
    <property type="entry name" value="SERINE_THREONINE-PROTEIN KINASE NEKL-3"/>
    <property type="match status" value="1"/>
</dbReference>
<evidence type="ECO:0000313" key="7">
    <source>
        <dbReference type="EMBL" id="GAG72823.1"/>
    </source>
</evidence>
<dbReference type="InterPro" id="IPR000719">
    <property type="entry name" value="Prot_kinase_dom"/>
</dbReference>
<dbReference type="EMBL" id="BART01001732">
    <property type="protein sequence ID" value="GAG72823.1"/>
    <property type="molecule type" value="Genomic_DNA"/>
</dbReference>
<keyword evidence="1" id="KW-0723">Serine/threonine-protein kinase</keyword>
<keyword evidence="5" id="KW-0067">ATP-binding</keyword>
<evidence type="ECO:0000256" key="4">
    <source>
        <dbReference type="ARBA" id="ARBA00022777"/>
    </source>
</evidence>
<dbReference type="PROSITE" id="PS50011">
    <property type="entry name" value="PROTEIN_KINASE_DOM"/>
    <property type="match status" value="1"/>
</dbReference>
<dbReference type="InterPro" id="IPR011009">
    <property type="entry name" value="Kinase-like_dom_sf"/>
</dbReference>
<evidence type="ECO:0000256" key="5">
    <source>
        <dbReference type="ARBA" id="ARBA00022840"/>
    </source>
</evidence>
<protein>
    <recommendedName>
        <fullName evidence="6">Protein kinase domain-containing protein</fullName>
    </recommendedName>
</protein>
<dbReference type="PROSITE" id="PS00107">
    <property type="entry name" value="PROTEIN_KINASE_ATP"/>
    <property type="match status" value="1"/>
</dbReference>
<gene>
    <name evidence="7" type="ORF">S01H4_05840</name>
</gene>
<keyword evidence="3" id="KW-0547">Nucleotide-binding</keyword>
<evidence type="ECO:0000256" key="3">
    <source>
        <dbReference type="ARBA" id="ARBA00022741"/>
    </source>
</evidence>
<comment type="caution">
    <text evidence="7">The sequence shown here is derived from an EMBL/GenBank/DDBJ whole genome shotgun (WGS) entry which is preliminary data.</text>
</comment>
<dbReference type="GO" id="GO:0005524">
    <property type="term" value="F:ATP binding"/>
    <property type="evidence" value="ECO:0007669"/>
    <property type="project" value="UniProtKB-KW"/>
</dbReference>
<dbReference type="Gene3D" id="3.30.200.20">
    <property type="entry name" value="Phosphorylase Kinase, domain 1"/>
    <property type="match status" value="1"/>
</dbReference>
<dbReference type="CDD" id="cd14014">
    <property type="entry name" value="STKc_PknB_like"/>
    <property type="match status" value="1"/>
</dbReference>
<reference evidence="7" key="1">
    <citation type="journal article" date="2014" name="Front. Microbiol.">
        <title>High frequency of phylogenetically diverse reductive dehalogenase-homologous genes in deep subseafloor sedimentary metagenomes.</title>
        <authorList>
            <person name="Kawai M."/>
            <person name="Futagami T."/>
            <person name="Toyoda A."/>
            <person name="Takaki Y."/>
            <person name="Nishi S."/>
            <person name="Hori S."/>
            <person name="Arai W."/>
            <person name="Tsubouchi T."/>
            <person name="Morono Y."/>
            <person name="Uchiyama I."/>
            <person name="Ito T."/>
            <person name="Fujiyama A."/>
            <person name="Inagaki F."/>
            <person name="Takami H."/>
        </authorList>
    </citation>
    <scope>NUCLEOTIDE SEQUENCE</scope>
    <source>
        <strain evidence="7">Expedition CK06-06</strain>
    </source>
</reference>
<keyword evidence="4" id="KW-0418">Kinase</keyword>
<feature type="domain" description="Protein kinase" evidence="6">
    <location>
        <begin position="15"/>
        <end position="230"/>
    </location>
</feature>
<dbReference type="FunFam" id="3.30.200.20:FF:000035">
    <property type="entry name" value="Serine/threonine protein kinase Stk1"/>
    <property type="match status" value="1"/>
</dbReference>